<name>A0A8H7CXF8_9AGAR</name>
<dbReference type="EMBL" id="JACAZH010000013">
    <property type="protein sequence ID" value="KAF7351521.1"/>
    <property type="molecule type" value="Genomic_DNA"/>
</dbReference>
<dbReference type="OrthoDB" id="2983149at2759"/>
<accession>A0A8H7CXF8</accession>
<comment type="caution">
    <text evidence="1">The sequence shown here is derived from an EMBL/GenBank/DDBJ whole genome shotgun (WGS) entry which is preliminary data.</text>
</comment>
<gene>
    <name evidence="1" type="ORF">MSAN_01584500</name>
</gene>
<evidence type="ECO:0000313" key="1">
    <source>
        <dbReference type="EMBL" id="KAF7351521.1"/>
    </source>
</evidence>
<dbReference type="Proteomes" id="UP000623467">
    <property type="component" value="Unassembled WGS sequence"/>
</dbReference>
<sequence length="471" mass="53830">MVRDWEVDDEANESPYDYAEVEATTMADVLARLAAEEHARVVKEGASALVMKPGPFLIAGIQIQEDQAAIRLEAKRVNRTTIQATALQRSRTLLLGKVKALHDIQDTYMPGLHTWISQQNPPLPTGNNAAPETIPIYLPSSLPADCRQAVCVTALVEQEDALRNAQADEALRNLRSGLRTRTFAHKFKRKHTSGQGAYTKSRELLDGIEDRIRTAATRYRAARAALLALRGHGEWENVLQDLKQEDIRGMNEHLLNEEEKEENRKARLLAGLPADVDGTDIDKYGEPVEPTALFNLETGEGRRKLSWIWYTGAIKDSDLAQDGSLHEGMCFEFIPTYAHTDVDIRIEWTKARARADRWKEELILLEEEMRRVLQFCGWKKRWWEGKIDCGRVVSPELNEGLQAYARAQAAREGRWENDWQMKWAAVRERAQTVMRDHIIDVTELLPLEVELEEEMEEEDDYDEFEEEVDSL</sequence>
<reference evidence="1" key="1">
    <citation type="submission" date="2020-05" db="EMBL/GenBank/DDBJ databases">
        <title>Mycena genomes resolve the evolution of fungal bioluminescence.</title>
        <authorList>
            <person name="Tsai I.J."/>
        </authorList>
    </citation>
    <scope>NUCLEOTIDE SEQUENCE</scope>
    <source>
        <strain evidence="1">160909Yilan</strain>
    </source>
</reference>
<evidence type="ECO:0000313" key="2">
    <source>
        <dbReference type="Proteomes" id="UP000623467"/>
    </source>
</evidence>
<keyword evidence="2" id="KW-1185">Reference proteome</keyword>
<protein>
    <submittedName>
        <fullName evidence="1">Uncharacterized protein</fullName>
    </submittedName>
</protein>
<organism evidence="1 2">
    <name type="scientific">Mycena sanguinolenta</name>
    <dbReference type="NCBI Taxonomy" id="230812"/>
    <lineage>
        <taxon>Eukaryota</taxon>
        <taxon>Fungi</taxon>
        <taxon>Dikarya</taxon>
        <taxon>Basidiomycota</taxon>
        <taxon>Agaricomycotina</taxon>
        <taxon>Agaricomycetes</taxon>
        <taxon>Agaricomycetidae</taxon>
        <taxon>Agaricales</taxon>
        <taxon>Marasmiineae</taxon>
        <taxon>Mycenaceae</taxon>
        <taxon>Mycena</taxon>
    </lineage>
</organism>
<dbReference type="AlphaFoldDB" id="A0A8H7CXF8"/>
<proteinExistence type="predicted"/>